<evidence type="ECO:0000256" key="8">
    <source>
        <dbReference type="ARBA" id="ARBA00022842"/>
    </source>
</evidence>
<keyword evidence="8 11" id="KW-0460">Magnesium</keyword>
<dbReference type="Gene3D" id="3.60.10.10">
    <property type="entry name" value="Endonuclease/exonuclease/phosphatase"/>
    <property type="match status" value="1"/>
</dbReference>
<feature type="binding site" evidence="11">
    <location>
        <position position="23"/>
    </location>
    <ligand>
        <name>Mg(2+)</name>
        <dbReference type="ChEBI" id="CHEBI:18420"/>
        <label>1</label>
    </ligand>
</feature>
<dbReference type="GO" id="GO:0006284">
    <property type="term" value="P:base-excision repair"/>
    <property type="evidence" value="ECO:0007669"/>
    <property type="project" value="TreeGrafter"/>
</dbReference>
<feature type="active site" description="Proton acceptor" evidence="10">
    <location>
        <position position="354"/>
    </location>
</feature>
<dbReference type="InterPro" id="IPR004808">
    <property type="entry name" value="AP_endonuc_1"/>
</dbReference>
<dbReference type="GO" id="GO:0003906">
    <property type="term" value="F:DNA-(apurinic or apyrimidinic site) endonuclease activity"/>
    <property type="evidence" value="ECO:0007669"/>
    <property type="project" value="TreeGrafter"/>
</dbReference>
<evidence type="ECO:0000256" key="1">
    <source>
        <dbReference type="ARBA" id="ARBA00001936"/>
    </source>
</evidence>
<evidence type="ECO:0000256" key="3">
    <source>
        <dbReference type="ARBA" id="ARBA00013541"/>
    </source>
</evidence>
<feature type="active site" description="Proton donor/acceptor" evidence="10">
    <location>
        <position position="222"/>
    </location>
</feature>
<dbReference type="GO" id="GO:0005634">
    <property type="term" value="C:nucleus"/>
    <property type="evidence" value="ECO:0007669"/>
    <property type="project" value="TreeGrafter"/>
</dbReference>
<dbReference type="PROSITE" id="PS00728">
    <property type="entry name" value="AP_NUCLEASE_F1_3"/>
    <property type="match status" value="1"/>
</dbReference>
<feature type="binding site" evidence="11">
    <location>
        <position position="222"/>
    </location>
    <ligand>
        <name>Mg(2+)</name>
        <dbReference type="ChEBI" id="CHEBI:18420"/>
        <label>1</label>
    </ligand>
</feature>
<dbReference type="GO" id="GO:0008311">
    <property type="term" value="F:double-stranded DNA 3'-5' DNA exonuclease activity"/>
    <property type="evidence" value="ECO:0007669"/>
    <property type="project" value="TreeGrafter"/>
</dbReference>
<protein>
    <recommendedName>
        <fullName evidence="3">DNA-(apurinic or apyrimidinic site) endonuclease 2</fullName>
    </recommendedName>
</protein>
<dbReference type="InterPro" id="IPR036691">
    <property type="entry name" value="Endo/exonu/phosph_ase_sf"/>
</dbReference>
<keyword evidence="6" id="KW-0378">Hydrolase</keyword>
<evidence type="ECO:0000256" key="10">
    <source>
        <dbReference type="PIRSR" id="PIRSR604808-1"/>
    </source>
</evidence>
<evidence type="ECO:0000256" key="2">
    <source>
        <dbReference type="ARBA" id="ARBA00007092"/>
    </source>
</evidence>
<name>J8Q7S0_SACAR</name>
<evidence type="ECO:0000256" key="4">
    <source>
        <dbReference type="ARBA" id="ARBA00022723"/>
    </source>
</evidence>
<proteinExistence type="inferred from homology"/>
<dbReference type="CDD" id="cd09088">
    <property type="entry name" value="Ape2-like_AP-endo"/>
    <property type="match status" value="1"/>
</dbReference>
<gene>
    <name evidence="15" type="ORF">SU7_0110</name>
</gene>
<dbReference type="InterPro" id="IPR010666">
    <property type="entry name" value="Znf_GRF"/>
</dbReference>
<dbReference type="HOGENOM" id="CLU_010374_0_0_1"/>
<dbReference type="GO" id="GO:0003677">
    <property type="term" value="F:DNA binding"/>
    <property type="evidence" value="ECO:0007669"/>
    <property type="project" value="InterPro"/>
</dbReference>
<dbReference type="OrthoDB" id="391817at2759"/>
<feature type="site" description="Transition state stabilizer" evidence="12">
    <location>
        <position position="224"/>
    </location>
</feature>
<reference evidence="15 16" key="1">
    <citation type="journal article" date="2013" name="BMC Genomics">
        <title>High quality de novo sequencing and assembly of the Saccharomyces arboricolus genome.</title>
        <authorList>
            <person name="Liti G."/>
            <person name="Nguyen Ba A.N."/>
            <person name="Blythe M."/>
            <person name="Mueller C.A."/>
            <person name="Bergstroem A."/>
            <person name="Cubillos F.A."/>
            <person name="Dafhnis-Calas F."/>
            <person name="Khoshraftar S."/>
            <person name="Malla S."/>
            <person name="Mehta N."/>
            <person name="Siow C.C."/>
            <person name="Warringer J."/>
            <person name="Moses A.M."/>
            <person name="Louis E.J."/>
            <person name="Nieduszynski C.A."/>
        </authorList>
    </citation>
    <scope>NUCLEOTIDE SEQUENCE [LARGE SCALE GENOMIC DNA]</scope>
    <source>
        <strain evidence="16">H-6 / AS 2.3317 / CBS 10644</strain>
    </source>
</reference>
<feature type="binding site" evidence="11">
    <location>
        <position position="354"/>
    </location>
    <ligand>
        <name>Mg(2+)</name>
        <dbReference type="ChEBI" id="CHEBI:18420"/>
        <label>1</label>
    </ligand>
</feature>
<evidence type="ECO:0000256" key="5">
    <source>
        <dbReference type="ARBA" id="ARBA00022771"/>
    </source>
</evidence>
<dbReference type="Proteomes" id="UP000006968">
    <property type="component" value="Chromosome II"/>
</dbReference>
<dbReference type="InterPro" id="IPR020848">
    <property type="entry name" value="AP_endonuclease_F1_CS"/>
</dbReference>
<keyword evidence="9" id="KW-0539">Nucleus</keyword>
<feature type="binding site" evidence="11">
    <location>
        <position position="224"/>
    </location>
    <ligand>
        <name>Mg(2+)</name>
        <dbReference type="ChEBI" id="CHEBI:18420"/>
        <label>1</label>
    </ligand>
</feature>
<evidence type="ECO:0000256" key="11">
    <source>
        <dbReference type="PIRSR" id="PIRSR604808-2"/>
    </source>
</evidence>
<dbReference type="FunFam" id="3.60.10.10:FF:000108">
    <property type="entry name" value="AP endonuclease"/>
    <property type="match status" value="1"/>
</dbReference>
<dbReference type="Pfam" id="PF03372">
    <property type="entry name" value="Exo_endo_phos"/>
    <property type="match status" value="1"/>
</dbReference>
<dbReference type="PROSITE" id="PS51999">
    <property type="entry name" value="ZF_GRF"/>
    <property type="match status" value="1"/>
</dbReference>
<dbReference type="PANTHER" id="PTHR22748">
    <property type="entry name" value="AP ENDONUCLEASE"/>
    <property type="match status" value="1"/>
</dbReference>
<evidence type="ECO:0000256" key="6">
    <source>
        <dbReference type="ARBA" id="ARBA00022801"/>
    </source>
</evidence>
<dbReference type="EMBL" id="ALIE01000014">
    <property type="protein sequence ID" value="EJS44656.1"/>
    <property type="molecule type" value="Genomic_DNA"/>
</dbReference>
<feature type="site" description="Important for catalytic activity" evidence="12">
    <location>
        <position position="328"/>
    </location>
</feature>
<evidence type="ECO:0000256" key="12">
    <source>
        <dbReference type="PIRSR" id="PIRSR604808-3"/>
    </source>
</evidence>
<keyword evidence="11" id="KW-0464">Manganese</keyword>
<keyword evidence="4 11" id="KW-0479">Metal-binding</keyword>
<dbReference type="PROSITE" id="PS51435">
    <property type="entry name" value="AP_NUCLEASE_F1_4"/>
    <property type="match status" value="1"/>
</dbReference>
<dbReference type="GO" id="GO:0008270">
    <property type="term" value="F:zinc ion binding"/>
    <property type="evidence" value="ECO:0007669"/>
    <property type="project" value="UniProtKB-KW"/>
</dbReference>
<evidence type="ECO:0000313" key="16">
    <source>
        <dbReference type="Proteomes" id="UP000006968"/>
    </source>
</evidence>
<keyword evidence="16" id="KW-1185">Reference proteome</keyword>
<comment type="cofactor">
    <cofactor evidence="11">
        <name>Mg(2+)</name>
        <dbReference type="ChEBI" id="CHEBI:18420"/>
    </cofactor>
    <cofactor evidence="11">
        <name>Mn(2+)</name>
        <dbReference type="ChEBI" id="CHEBI:29035"/>
    </cofactor>
    <text evidence="11">Probably binds two magnesium or manganese ions per subunit.</text>
</comment>
<evidence type="ECO:0000313" key="15">
    <source>
        <dbReference type="EMBL" id="EJS44656.1"/>
    </source>
</evidence>
<feature type="active site" evidence="10">
    <location>
        <position position="181"/>
    </location>
</feature>
<keyword evidence="7" id="KW-0862">Zinc</keyword>
<feature type="domain" description="GRF-type" evidence="14">
    <location>
        <begin position="480"/>
        <end position="524"/>
    </location>
</feature>
<dbReference type="InterPro" id="IPR005135">
    <property type="entry name" value="Endo/exonuclease/phosphatase"/>
</dbReference>
<organism evidence="15 16">
    <name type="scientific">Saccharomyces arboricola (strain H-6 / AS 2.3317 / CBS 10644)</name>
    <name type="common">Yeast</name>
    <dbReference type="NCBI Taxonomy" id="1160507"/>
    <lineage>
        <taxon>Eukaryota</taxon>
        <taxon>Fungi</taxon>
        <taxon>Dikarya</taxon>
        <taxon>Ascomycota</taxon>
        <taxon>Saccharomycotina</taxon>
        <taxon>Saccharomycetes</taxon>
        <taxon>Saccharomycetales</taxon>
        <taxon>Saccharomycetaceae</taxon>
        <taxon>Saccharomyces</taxon>
    </lineage>
</organism>
<feature type="binding site" evidence="11">
    <location>
        <position position="353"/>
    </location>
    <ligand>
        <name>Mg(2+)</name>
        <dbReference type="ChEBI" id="CHEBI:18420"/>
        <label>1</label>
    </ligand>
</feature>
<sequence>MRRSDQILQDEKPESTVRFLTFNVNGIRTFFHYQPFSQMNKSLTSVFDFFQADIITFQELKTEKLAISKWGKVDGFYSFISIPQTRKGYSGVGCWIRIPDENHLLYHPLQVVKAEEGITGYLTIKNGKQSVISYRDDANQGIGGYDSLDPELDQKSALELDSEGRCVMVELACGIVVISVYCPANSNLSEKGELFRMKFLKVLLRRIRNLDKMGKKIVLMGDVNVCRDLIDSADTLEQFSIPISDPMGGEELEARYRDKAMQFIINPETPHRRIFNQILSDSLLPDASKEGILIDTTRLIQTRNRLRMYTVWNSLKNLRPSNYGSRIDFILISSKFKQLIKAGNILPDILGSDHCPVYADLDLKDHKMELNTIKVSTPKFEARYKYNLRNHNVLEMFAKKDLNKELNKEPKKQHYCITKETNTKKSGSIVSKPLDSFFRKEETKLDTTKNKFSKLPDSHPKKNLTSNFSFKEVFGKPPLCKHGEQCILKTSKTPSNPGKKFWICNRSRGDSGNTESSCGFFQWV</sequence>
<feature type="site" description="Interaction with DNA substrate" evidence="12">
    <location>
        <position position="354"/>
    </location>
</feature>
<evidence type="ECO:0000259" key="14">
    <source>
        <dbReference type="PROSITE" id="PS51999"/>
    </source>
</evidence>
<dbReference type="PANTHER" id="PTHR22748:SF4">
    <property type="entry name" value="DNA-(APURINIC OR APYRIMIDINIC SITE) ENDONUCLEASE 2"/>
    <property type="match status" value="1"/>
</dbReference>
<evidence type="ECO:0000256" key="9">
    <source>
        <dbReference type="ARBA" id="ARBA00023242"/>
    </source>
</evidence>
<comment type="cofactor">
    <cofactor evidence="1">
        <name>Mn(2+)</name>
        <dbReference type="ChEBI" id="CHEBI:29035"/>
    </cofactor>
</comment>
<comment type="caution">
    <text evidence="15">The sequence shown here is derived from an EMBL/GenBank/DDBJ whole genome shotgun (WGS) entry which is preliminary data.</text>
</comment>
<accession>J8Q7S0</accession>
<feature type="binding site" evidence="11">
    <location>
        <position position="59"/>
    </location>
    <ligand>
        <name>Mg(2+)</name>
        <dbReference type="ChEBI" id="CHEBI:18420"/>
        <label>1</label>
    </ligand>
</feature>
<evidence type="ECO:0000256" key="13">
    <source>
        <dbReference type="PROSITE-ProRule" id="PRU01343"/>
    </source>
</evidence>
<dbReference type="AlphaFoldDB" id="J8Q7S0"/>
<dbReference type="GO" id="GO:0008081">
    <property type="term" value="F:phosphoric diester hydrolase activity"/>
    <property type="evidence" value="ECO:0007669"/>
    <property type="project" value="TreeGrafter"/>
</dbReference>
<dbReference type="Pfam" id="PF06839">
    <property type="entry name" value="Zn_ribbon_GRF"/>
    <property type="match status" value="1"/>
</dbReference>
<dbReference type="SUPFAM" id="SSF56219">
    <property type="entry name" value="DNase I-like"/>
    <property type="match status" value="1"/>
</dbReference>
<comment type="similarity">
    <text evidence="2">Belongs to the DNA repair enzymes AP/ExoA family.</text>
</comment>
<evidence type="ECO:0000256" key="7">
    <source>
        <dbReference type="ARBA" id="ARBA00022833"/>
    </source>
</evidence>
<keyword evidence="5 13" id="KW-0863">Zinc-finger</keyword>